<dbReference type="AlphaFoldDB" id="A0A371EQQ6"/>
<name>A0A371EQQ6_MUCPR</name>
<keyword evidence="2" id="KW-1185">Reference proteome</keyword>
<feature type="non-terminal residue" evidence="1">
    <location>
        <position position="1"/>
    </location>
</feature>
<evidence type="ECO:0000313" key="2">
    <source>
        <dbReference type="Proteomes" id="UP000257109"/>
    </source>
</evidence>
<gene>
    <name evidence="1" type="ORF">CR513_52629</name>
</gene>
<sequence>MRFYKVSRFDEFPPIFFKILCNVIYKLLSKRKLTIEWIRIFLSRLFKIYGFSKVIVSLIISPLLEVSSRRPYLALPFCFMYGEIRSYDFFGGSWRVKEASTNILREKI</sequence>
<evidence type="ECO:0000313" key="1">
    <source>
        <dbReference type="EMBL" id="RDX68395.1"/>
    </source>
</evidence>
<accession>A0A371EQQ6</accession>
<reference evidence="1" key="1">
    <citation type="submission" date="2018-05" db="EMBL/GenBank/DDBJ databases">
        <title>Draft genome of Mucuna pruriens seed.</title>
        <authorList>
            <person name="Nnadi N.E."/>
            <person name="Vos R."/>
            <person name="Hasami M.H."/>
            <person name="Devisetty U.K."/>
            <person name="Aguiy J.C."/>
        </authorList>
    </citation>
    <scope>NUCLEOTIDE SEQUENCE [LARGE SCALE GENOMIC DNA]</scope>
    <source>
        <strain evidence="1">JCA_2017</strain>
    </source>
</reference>
<comment type="caution">
    <text evidence="1">The sequence shown here is derived from an EMBL/GenBank/DDBJ whole genome shotgun (WGS) entry which is preliminary data.</text>
</comment>
<proteinExistence type="predicted"/>
<dbReference type="EMBL" id="QJKJ01012563">
    <property type="protein sequence ID" value="RDX68395.1"/>
    <property type="molecule type" value="Genomic_DNA"/>
</dbReference>
<protein>
    <submittedName>
        <fullName evidence="1">Uncharacterized protein</fullName>
    </submittedName>
</protein>
<dbReference type="Proteomes" id="UP000257109">
    <property type="component" value="Unassembled WGS sequence"/>
</dbReference>
<organism evidence="1 2">
    <name type="scientific">Mucuna pruriens</name>
    <name type="common">Velvet bean</name>
    <name type="synonym">Dolichos pruriens</name>
    <dbReference type="NCBI Taxonomy" id="157652"/>
    <lineage>
        <taxon>Eukaryota</taxon>
        <taxon>Viridiplantae</taxon>
        <taxon>Streptophyta</taxon>
        <taxon>Embryophyta</taxon>
        <taxon>Tracheophyta</taxon>
        <taxon>Spermatophyta</taxon>
        <taxon>Magnoliopsida</taxon>
        <taxon>eudicotyledons</taxon>
        <taxon>Gunneridae</taxon>
        <taxon>Pentapetalae</taxon>
        <taxon>rosids</taxon>
        <taxon>fabids</taxon>
        <taxon>Fabales</taxon>
        <taxon>Fabaceae</taxon>
        <taxon>Papilionoideae</taxon>
        <taxon>50 kb inversion clade</taxon>
        <taxon>NPAAA clade</taxon>
        <taxon>indigoferoid/millettioid clade</taxon>
        <taxon>Phaseoleae</taxon>
        <taxon>Mucuna</taxon>
    </lineage>
</organism>